<dbReference type="EMBL" id="KV429039">
    <property type="protein sequence ID" value="KZT72865.1"/>
    <property type="molecule type" value="Genomic_DNA"/>
</dbReference>
<name>A0A165T352_9APHY</name>
<dbReference type="OrthoDB" id="2803252at2759"/>
<organism evidence="4 5">
    <name type="scientific">Daedalea quercina L-15889</name>
    <dbReference type="NCBI Taxonomy" id="1314783"/>
    <lineage>
        <taxon>Eukaryota</taxon>
        <taxon>Fungi</taxon>
        <taxon>Dikarya</taxon>
        <taxon>Basidiomycota</taxon>
        <taxon>Agaricomycotina</taxon>
        <taxon>Agaricomycetes</taxon>
        <taxon>Polyporales</taxon>
        <taxon>Fomitopsis</taxon>
    </lineage>
</organism>
<evidence type="ECO:0000259" key="3">
    <source>
        <dbReference type="Pfam" id="PF20152"/>
    </source>
</evidence>
<keyword evidence="2" id="KW-0472">Membrane</keyword>
<proteinExistence type="predicted"/>
<keyword evidence="5" id="KW-1185">Reference proteome</keyword>
<sequence length="225" mass="25368">MNRMQWPLTSVMVLLAMMSFVGGIVTVYRVNQNTLATAAVIDATIPASIQTVTAFVTDVYITLSLCVILWSRMTGFRRTETMISALMNYAIQRGIFTALIQLAHFTTYISTIHTTSLYWMLWHVPGSKIYVNSLLAVINVRHQLREGPSDPEYSLDMFSVEERPGQAASISRRKSKARKRKSTQSPTHIMFTREVVRDDGERTAVTPIKEDDGGRRKVSASESSW</sequence>
<evidence type="ECO:0000313" key="4">
    <source>
        <dbReference type="EMBL" id="KZT72865.1"/>
    </source>
</evidence>
<reference evidence="4 5" key="1">
    <citation type="journal article" date="2016" name="Mol. Biol. Evol.">
        <title>Comparative Genomics of Early-Diverging Mushroom-Forming Fungi Provides Insights into the Origins of Lignocellulose Decay Capabilities.</title>
        <authorList>
            <person name="Nagy L.G."/>
            <person name="Riley R."/>
            <person name="Tritt A."/>
            <person name="Adam C."/>
            <person name="Daum C."/>
            <person name="Floudas D."/>
            <person name="Sun H."/>
            <person name="Yadav J.S."/>
            <person name="Pangilinan J."/>
            <person name="Larsson K.H."/>
            <person name="Matsuura K."/>
            <person name="Barry K."/>
            <person name="Labutti K."/>
            <person name="Kuo R."/>
            <person name="Ohm R.A."/>
            <person name="Bhattacharya S.S."/>
            <person name="Shirouzu T."/>
            <person name="Yoshinaga Y."/>
            <person name="Martin F.M."/>
            <person name="Grigoriev I.V."/>
            <person name="Hibbett D.S."/>
        </authorList>
    </citation>
    <scope>NUCLEOTIDE SEQUENCE [LARGE SCALE GENOMIC DNA]</scope>
    <source>
        <strain evidence="4 5">L-15889</strain>
    </source>
</reference>
<feature type="domain" description="DUF6534" evidence="3">
    <location>
        <begin position="54"/>
        <end position="142"/>
    </location>
</feature>
<gene>
    <name evidence="4" type="ORF">DAEQUDRAFT_722484</name>
</gene>
<dbReference type="Proteomes" id="UP000076727">
    <property type="component" value="Unassembled WGS sequence"/>
</dbReference>
<dbReference type="Pfam" id="PF20152">
    <property type="entry name" value="DUF6534"/>
    <property type="match status" value="1"/>
</dbReference>
<accession>A0A165T352</accession>
<feature type="compositionally biased region" description="Basic and acidic residues" evidence="1">
    <location>
        <begin position="194"/>
        <end position="215"/>
    </location>
</feature>
<dbReference type="STRING" id="1314783.A0A165T352"/>
<feature type="transmembrane region" description="Helical" evidence="2">
    <location>
        <begin position="48"/>
        <end position="70"/>
    </location>
</feature>
<dbReference type="PANTHER" id="PTHR40465:SF1">
    <property type="entry name" value="DUF6534 DOMAIN-CONTAINING PROTEIN"/>
    <property type="match status" value="1"/>
</dbReference>
<evidence type="ECO:0000256" key="1">
    <source>
        <dbReference type="SAM" id="MobiDB-lite"/>
    </source>
</evidence>
<feature type="transmembrane region" description="Helical" evidence="2">
    <location>
        <begin position="7"/>
        <end position="28"/>
    </location>
</feature>
<protein>
    <recommendedName>
        <fullName evidence="3">DUF6534 domain-containing protein</fullName>
    </recommendedName>
</protein>
<dbReference type="PANTHER" id="PTHR40465">
    <property type="entry name" value="CHROMOSOME 1, WHOLE GENOME SHOTGUN SEQUENCE"/>
    <property type="match status" value="1"/>
</dbReference>
<feature type="region of interest" description="Disordered" evidence="1">
    <location>
        <begin position="168"/>
        <end position="225"/>
    </location>
</feature>
<feature type="compositionally biased region" description="Basic residues" evidence="1">
    <location>
        <begin position="171"/>
        <end position="182"/>
    </location>
</feature>
<dbReference type="AlphaFoldDB" id="A0A165T352"/>
<keyword evidence="2" id="KW-0812">Transmembrane</keyword>
<evidence type="ECO:0000256" key="2">
    <source>
        <dbReference type="SAM" id="Phobius"/>
    </source>
</evidence>
<dbReference type="InterPro" id="IPR045339">
    <property type="entry name" value="DUF6534"/>
</dbReference>
<keyword evidence="2" id="KW-1133">Transmembrane helix</keyword>
<evidence type="ECO:0000313" key="5">
    <source>
        <dbReference type="Proteomes" id="UP000076727"/>
    </source>
</evidence>